<reference evidence="1" key="1">
    <citation type="submission" date="2014-11" db="EMBL/GenBank/DDBJ databases">
        <authorList>
            <person name="Amaro Gonzalez C."/>
        </authorList>
    </citation>
    <scope>NUCLEOTIDE SEQUENCE</scope>
</reference>
<accession>A0A0E9UMM6</accession>
<dbReference type="EMBL" id="GBXM01041576">
    <property type="protein sequence ID" value="JAH67001.1"/>
    <property type="molecule type" value="Transcribed_RNA"/>
</dbReference>
<reference evidence="1" key="2">
    <citation type="journal article" date="2015" name="Fish Shellfish Immunol.">
        <title>Early steps in the European eel (Anguilla anguilla)-Vibrio vulnificus interaction in the gills: Role of the RtxA13 toxin.</title>
        <authorList>
            <person name="Callol A."/>
            <person name="Pajuelo D."/>
            <person name="Ebbesson L."/>
            <person name="Teles M."/>
            <person name="MacKenzie S."/>
            <person name="Amaro C."/>
        </authorList>
    </citation>
    <scope>NUCLEOTIDE SEQUENCE</scope>
</reference>
<protein>
    <submittedName>
        <fullName evidence="1">Uncharacterized protein</fullName>
    </submittedName>
</protein>
<sequence>MVIIIYNWVIRKFYVPSSKLVINSYIVNLEPCIVNTAYSCECA</sequence>
<name>A0A0E9UMM6_ANGAN</name>
<evidence type="ECO:0000313" key="1">
    <source>
        <dbReference type="EMBL" id="JAH67001.1"/>
    </source>
</evidence>
<organism evidence="1">
    <name type="scientific">Anguilla anguilla</name>
    <name type="common">European freshwater eel</name>
    <name type="synonym">Muraena anguilla</name>
    <dbReference type="NCBI Taxonomy" id="7936"/>
    <lineage>
        <taxon>Eukaryota</taxon>
        <taxon>Metazoa</taxon>
        <taxon>Chordata</taxon>
        <taxon>Craniata</taxon>
        <taxon>Vertebrata</taxon>
        <taxon>Euteleostomi</taxon>
        <taxon>Actinopterygii</taxon>
        <taxon>Neopterygii</taxon>
        <taxon>Teleostei</taxon>
        <taxon>Anguilliformes</taxon>
        <taxon>Anguillidae</taxon>
        <taxon>Anguilla</taxon>
    </lineage>
</organism>
<proteinExistence type="predicted"/>
<dbReference type="AlphaFoldDB" id="A0A0E9UMM6"/>